<evidence type="ECO:0000313" key="1">
    <source>
        <dbReference type="EMBL" id="MFH4974829.1"/>
    </source>
</evidence>
<proteinExistence type="predicted"/>
<sequence>MLHDLPPEIFQLILKRCNFIALLHLRQLSLFCKNAAEVEISIRFELDVAVDYSGLFDDCDDTKWIPMINSTRMVEFIQKYMSHLRRLSLRHAHVVLTLADLIQLASAVPYLEALDLSQMEKRPHLEKDAILALPYFKNLKHLRLDGFVVQETAGRGCSHRYDIPPLHLMRNLESVQMESEYESILRMLLTLREHQTVLYKLTAIDLTAKHCSAIFPEVLIWFLHHHRSLSYIRINNALFATSDQLRRFYNSILTLAKLKYLRLDNCTSCDRVDATLQIHFLKTLNRRGIDAAGVVRSMRFDPDNNG</sequence>
<dbReference type="SUPFAM" id="SSF52047">
    <property type="entry name" value="RNI-like"/>
    <property type="match status" value="1"/>
</dbReference>
<reference evidence="1 2" key="1">
    <citation type="submission" date="2024-08" db="EMBL/GenBank/DDBJ databases">
        <title>Gnathostoma spinigerum genome.</title>
        <authorList>
            <person name="Gonzalez-Bertolin B."/>
            <person name="Monzon S."/>
            <person name="Zaballos A."/>
            <person name="Jimenez P."/>
            <person name="Dekumyoy P."/>
            <person name="Varona S."/>
            <person name="Cuesta I."/>
            <person name="Sumanam S."/>
            <person name="Adisakwattana P."/>
            <person name="Gasser R.B."/>
            <person name="Hernandez-Gonzalez A."/>
            <person name="Young N.D."/>
            <person name="Perteguer M.J."/>
        </authorList>
    </citation>
    <scope>NUCLEOTIDE SEQUENCE [LARGE SCALE GENOMIC DNA]</scope>
    <source>
        <strain evidence="1">AL3</strain>
        <tissue evidence="1">Liver</tissue>
    </source>
</reference>
<gene>
    <name evidence="1" type="ORF">AB6A40_001538</name>
</gene>
<dbReference type="InterPro" id="IPR032675">
    <property type="entry name" value="LRR_dom_sf"/>
</dbReference>
<protein>
    <recommendedName>
        <fullName evidence="3">F-box domain-containing protein</fullName>
    </recommendedName>
</protein>
<accession>A0ABD6E9K3</accession>
<comment type="caution">
    <text evidence="1">The sequence shown here is derived from an EMBL/GenBank/DDBJ whole genome shotgun (WGS) entry which is preliminary data.</text>
</comment>
<keyword evidence="2" id="KW-1185">Reference proteome</keyword>
<name>A0ABD6E9K3_9BILA</name>
<organism evidence="1 2">
    <name type="scientific">Gnathostoma spinigerum</name>
    <dbReference type="NCBI Taxonomy" id="75299"/>
    <lineage>
        <taxon>Eukaryota</taxon>
        <taxon>Metazoa</taxon>
        <taxon>Ecdysozoa</taxon>
        <taxon>Nematoda</taxon>
        <taxon>Chromadorea</taxon>
        <taxon>Rhabditida</taxon>
        <taxon>Spirurina</taxon>
        <taxon>Gnathostomatomorpha</taxon>
        <taxon>Gnathostomatoidea</taxon>
        <taxon>Gnathostomatidae</taxon>
        <taxon>Gnathostoma</taxon>
    </lineage>
</organism>
<dbReference type="AlphaFoldDB" id="A0ABD6E9K3"/>
<dbReference type="Gene3D" id="3.80.10.10">
    <property type="entry name" value="Ribonuclease Inhibitor"/>
    <property type="match status" value="1"/>
</dbReference>
<evidence type="ECO:0008006" key="3">
    <source>
        <dbReference type="Google" id="ProtNLM"/>
    </source>
</evidence>
<dbReference type="EMBL" id="JBGFUD010000584">
    <property type="protein sequence ID" value="MFH4974829.1"/>
    <property type="molecule type" value="Genomic_DNA"/>
</dbReference>
<evidence type="ECO:0000313" key="2">
    <source>
        <dbReference type="Proteomes" id="UP001608902"/>
    </source>
</evidence>
<dbReference type="Proteomes" id="UP001608902">
    <property type="component" value="Unassembled WGS sequence"/>
</dbReference>